<reference evidence="4" key="1">
    <citation type="submission" date="2015-07" db="EMBL/GenBank/DDBJ databases">
        <title>Fjat-10036 dsm4.</title>
        <authorList>
            <person name="Liu B."/>
            <person name="Wang J."/>
            <person name="Zhu Y."/>
            <person name="Liu G."/>
            <person name="Chen Q."/>
            <person name="Chen Z."/>
            <person name="Lan J."/>
            <person name="Che J."/>
            <person name="Ge C."/>
            <person name="Shi H."/>
            <person name="Pan Z."/>
            <person name="Liu X."/>
        </authorList>
    </citation>
    <scope>NUCLEOTIDE SEQUENCE [LARGE SCALE GENOMIC DNA]</scope>
    <source>
        <strain evidence="4">DSM 4</strain>
    </source>
</reference>
<evidence type="ECO:0000259" key="1">
    <source>
        <dbReference type="Pfam" id="PF01168"/>
    </source>
</evidence>
<organism evidence="3 4">
    <name type="scientific">Sporosarcina globispora</name>
    <name type="common">Bacillus globisporus</name>
    <dbReference type="NCBI Taxonomy" id="1459"/>
    <lineage>
        <taxon>Bacteria</taxon>
        <taxon>Bacillati</taxon>
        <taxon>Bacillota</taxon>
        <taxon>Bacilli</taxon>
        <taxon>Bacillales</taxon>
        <taxon>Caryophanaceae</taxon>
        <taxon>Sporosarcina</taxon>
    </lineage>
</organism>
<dbReference type="InterPro" id="IPR029066">
    <property type="entry name" value="PLP-binding_barrel"/>
</dbReference>
<dbReference type="InterPro" id="IPR048449">
    <property type="entry name" value="YhfX-like_C"/>
</dbReference>
<feature type="domain" description="Alanine racemase N-terminal" evidence="1">
    <location>
        <begin position="33"/>
        <end position="264"/>
    </location>
</feature>
<dbReference type="Pfam" id="PF01168">
    <property type="entry name" value="Ala_racemase_N"/>
    <property type="match status" value="1"/>
</dbReference>
<dbReference type="OrthoDB" id="3189402at2"/>
<dbReference type="Proteomes" id="UP000037109">
    <property type="component" value="Unassembled WGS sequence"/>
</dbReference>
<protein>
    <submittedName>
        <fullName evidence="3">Amino acid racemase</fullName>
    </submittedName>
</protein>
<dbReference type="CDD" id="cd06811">
    <property type="entry name" value="PLPDE_III_yhfX_like"/>
    <property type="match status" value="1"/>
</dbReference>
<proteinExistence type="predicted"/>
<dbReference type="SUPFAM" id="SSF51419">
    <property type="entry name" value="PLP-binding barrel"/>
    <property type="match status" value="1"/>
</dbReference>
<dbReference type="STRING" id="1459.AF332_04610"/>
<name>A0A0M0G8E7_SPOGL</name>
<dbReference type="PATRIC" id="fig|1459.3.peg.958"/>
<comment type="caution">
    <text evidence="3">The sequence shown here is derived from an EMBL/GenBank/DDBJ whole genome shotgun (WGS) entry which is preliminary data.</text>
</comment>
<dbReference type="AlphaFoldDB" id="A0A0M0G8E7"/>
<accession>A0A0M0G8E7</accession>
<dbReference type="EMBL" id="LGUF01000007">
    <property type="protein sequence ID" value="KON86175.1"/>
    <property type="molecule type" value="Genomic_DNA"/>
</dbReference>
<feature type="domain" description="YhfX-like C-terminal" evidence="2">
    <location>
        <begin position="278"/>
        <end position="379"/>
    </location>
</feature>
<sequence length="386" mass="42628">MFLDVTKRRNPKLIQSGVTLHQSGQIPPNTYVIDLDILGDNVKALAQTAKNHDFTLYFMSKQLGRLPFIGQFIAEHGIDKAVAVEFDEAKTLAEGGVRIGNVGHLVQPGKNQWPEVLSWNPEVITLFSLARARQLSDTAVQSGLLQDVLLRVYAEGDMIYPGQQGGFQLEKLDEELLELAGLPGINIAGVTTFPNFQLSKDRRTMEPTPNFKTLLKAKEVLEKKGITVKQVNGPSATSCETIPFLAEQGVTHGEPGHALTGTTPLHAYRDLPEKPAIVYVTEVSHQDQEHYYVIGGGYYGRSHLTGCLVGSDEKDILNQHVKAIEPAPESIDYYGAIEKPNGFQVFEGDTAVFSFRTQVFVTRAHIALVKGIQSGNPELVHFERKW</sequence>
<gene>
    <name evidence="3" type="ORF">AF332_04610</name>
</gene>
<keyword evidence="4" id="KW-1185">Reference proteome</keyword>
<dbReference type="RefSeq" id="WP_053433527.1">
    <property type="nucleotide sequence ID" value="NZ_LGUF01000007.1"/>
</dbReference>
<dbReference type="Gene3D" id="2.40.37.30">
    <property type="match status" value="2"/>
</dbReference>
<dbReference type="Pfam" id="PF21279">
    <property type="entry name" value="YhfX-like_C"/>
    <property type="match status" value="1"/>
</dbReference>
<evidence type="ECO:0000259" key="2">
    <source>
        <dbReference type="Pfam" id="PF21279"/>
    </source>
</evidence>
<evidence type="ECO:0000313" key="4">
    <source>
        <dbReference type="Proteomes" id="UP000037109"/>
    </source>
</evidence>
<evidence type="ECO:0000313" key="3">
    <source>
        <dbReference type="EMBL" id="KON86175.1"/>
    </source>
</evidence>
<dbReference type="InterPro" id="IPR001608">
    <property type="entry name" value="Ala_racemase_N"/>
</dbReference>